<dbReference type="Pfam" id="PF08518">
    <property type="entry name" value="GIT_SHD"/>
    <property type="match status" value="1"/>
</dbReference>
<dbReference type="GO" id="GO:0005096">
    <property type="term" value="F:GTPase activator activity"/>
    <property type="evidence" value="ECO:0007669"/>
    <property type="project" value="InterPro"/>
</dbReference>
<dbReference type="InterPro" id="IPR047161">
    <property type="entry name" value="GIT-like"/>
</dbReference>
<dbReference type="PANTHER" id="PTHR46097:SF3">
    <property type="entry name" value="ARF GTPASE-ACTIVATING PROTEIN GIT"/>
    <property type="match status" value="1"/>
</dbReference>
<dbReference type="GO" id="GO:0098793">
    <property type="term" value="C:presynapse"/>
    <property type="evidence" value="ECO:0007669"/>
    <property type="project" value="GOC"/>
</dbReference>
<evidence type="ECO:0000256" key="1">
    <source>
        <dbReference type="SAM" id="MobiDB-lite"/>
    </source>
</evidence>
<feature type="region of interest" description="Disordered" evidence="1">
    <location>
        <begin position="1"/>
        <end position="20"/>
    </location>
</feature>
<dbReference type="InterPro" id="IPR013724">
    <property type="entry name" value="GIT_SHD"/>
</dbReference>
<feature type="domain" description="GIT Spa2 homology (SHD)" evidence="2">
    <location>
        <begin position="24"/>
        <end position="54"/>
    </location>
</feature>
<dbReference type="EMBL" id="CAJOBA010100231">
    <property type="protein sequence ID" value="CAF4517457.1"/>
    <property type="molecule type" value="Genomic_DNA"/>
</dbReference>
<dbReference type="SMART" id="SM00555">
    <property type="entry name" value="GIT"/>
    <property type="match status" value="1"/>
</dbReference>
<comment type="caution">
    <text evidence="3">The sequence shown here is derived from an EMBL/GenBank/DDBJ whole genome shotgun (WGS) entry which is preliminary data.</text>
</comment>
<evidence type="ECO:0000259" key="2">
    <source>
        <dbReference type="SMART" id="SM00555"/>
    </source>
</evidence>
<dbReference type="Proteomes" id="UP000682733">
    <property type="component" value="Unassembled WGS sequence"/>
</dbReference>
<dbReference type="GO" id="GO:0031267">
    <property type="term" value="F:small GTPase binding"/>
    <property type="evidence" value="ECO:0007669"/>
    <property type="project" value="TreeGrafter"/>
</dbReference>
<dbReference type="AlphaFoldDB" id="A0A8S2XWR0"/>
<accession>A0A8S2XWR0</accession>
<protein>
    <recommendedName>
        <fullName evidence="2">GIT Spa2 homology (SHD) domain-containing protein</fullName>
    </recommendedName>
</protein>
<name>A0A8S2XWR0_9BILA</name>
<dbReference type="GO" id="GO:0032012">
    <property type="term" value="P:regulation of ARF protein signal transduction"/>
    <property type="evidence" value="ECO:0007669"/>
    <property type="project" value="InterPro"/>
</dbReference>
<dbReference type="GO" id="GO:0007420">
    <property type="term" value="P:brain development"/>
    <property type="evidence" value="ECO:0007669"/>
    <property type="project" value="InterPro"/>
</dbReference>
<evidence type="ECO:0000313" key="4">
    <source>
        <dbReference type="Proteomes" id="UP000682733"/>
    </source>
</evidence>
<dbReference type="PANTHER" id="PTHR46097">
    <property type="entry name" value="G PROTEIN-COUPLED RECEPTOR KINASE INTERACTING ARFGAP"/>
    <property type="match status" value="1"/>
</dbReference>
<evidence type="ECO:0000313" key="3">
    <source>
        <dbReference type="EMBL" id="CAF4517457.1"/>
    </source>
</evidence>
<reference evidence="3" key="1">
    <citation type="submission" date="2021-02" db="EMBL/GenBank/DDBJ databases">
        <authorList>
            <person name="Nowell W R."/>
        </authorList>
    </citation>
    <scope>NUCLEOTIDE SEQUENCE</scope>
</reference>
<gene>
    <name evidence="3" type="ORF">TMI583_LOCUS48581</name>
</gene>
<organism evidence="3 4">
    <name type="scientific">Didymodactylos carnosus</name>
    <dbReference type="NCBI Taxonomy" id="1234261"/>
    <lineage>
        <taxon>Eukaryota</taxon>
        <taxon>Metazoa</taxon>
        <taxon>Spiralia</taxon>
        <taxon>Gnathifera</taxon>
        <taxon>Rotifera</taxon>
        <taxon>Eurotatoria</taxon>
        <taxon>Bdelloidea</taxon>
        <taxon>Philodinida</taxon>
        <taxon>Philodinidae</taxon>
        <taxon>Didymodactylos</taxon>
    </lineage>
</organism>
<sequence length="54" mass="6246">MNGQHLIIPDISNSLDTSDHSRSARRKLQQLSDSLFEDLAMDVFDEVERRELDT</sequence>
<dbReference type="GO" id="GO:0008277">
    <property type="term" value="P:regulation of G protein-coupled receptor signaling pathway"/>
    <property type="evidence" value="ECO:0007669"/>
    <property type="project" value="TreeGrafter"/>
</dbReference>
<dbReference type="GO" id="GO:0036465">
    <property type="term" value="P:synaptic vesicle recycling"/>
    <property type="evidence" value="ECO:0007669"/>
    <property type="project" value="TreeGrafter"/>
</dbReference>
<proteinExistence type="predicted"/>
<feature type="non-terminal residue" evidence="3">
    <location>
        <position position="1"/>
    </location>
</feature>